<dbReference type="PANTHER" id="PTHR12128:SF66">
    <property type="entry name" value="4-HYDROXY-2-OXOGLUTARATE ALDOLASE, MITOCHONDRIAL"/>
    <property type="match status" value="1"/>
</dbReference>
<proteinExistence type="predicted"/>
<dbReference type="PIRSF" id="PIRSF001365">
    <property type="entry name" value="DHDPS"/>
    <property type="match status" value="1"/>
</dbReference>
<dbReference type="AlphaFoldDB" id="A0A6J7I3C9"/>
<dbReference type="InterPro" id="IPR013785">
    <property type="entry name" value="Aldolase_TIM"/>
</dbReference>
<dbReference type="EMBL" id="CAFBPU010000004">
    <property type="protein sequence ID" value="CAB5021093.1"/>
    <property type="molecule type" value="Genomic_DNA"/>
</dbReference>
<dbReference type="Pfam" id="PF00701">
    <property type="entry name" value="DHDPS"/>
    <property type="match status" value="1"/>
</dbReference>
<dbReference type="PRINTS" id="PR00146">
    <property type="entry name" value="DHPICSNTHASE"/>
</dbReference>
<gene>
    <name evidence="2" type="ORF">UFOPK3752_00093</name>
    <name evidence="3" type="ORF">UFOPK4150_00249</name>
</gene>
<dbReference type="CDD" id="cd00408">
    <property type="entry name" value="DHDPS-like"/>
    <property type="match status" value="1"/>
</dbReference>
<accession>A0A6J7I3C9</accession>
<keyword evidence="1" id="KW-0456">Lyase</keyword>
<sequence>MTPLNPDGSVDLDSLTSLIDFTTGSGVDGVLVLGSSGEWLWLAAAERMKVAARATAYASSLTHVMLGVPHQGTADSADAAAKLGALDPGSLLVSAPAGDRPSPAELVRHYEQIAVRVDVPLIAYEVPSRVGTLLGPDLIRRLAEAGTIAGVKDSSGDIVGGRMISQATRHLPGFVSYTGCEQCIDASMLGGFSGAIPGLANVFPEFHVALMGRAAVGDWSGAAEIQNGIIGLMDLYFHPLPGASFSAQFFAVVKEALVQRGIIAHATTSRPLTQSDDGIRSHAAALLERGAELRERILPLRLTPQP</sequence>
<dbReference type="EMBL" id="CAFBND010000002">
    <property type="protein sequence ID" value="CAB4925348.1"/>
    <property type="molecule type" value="Genomic_DNA"/>
</dbReference>
<dbReference type="SUPFAM" id="SSF51569">
    <property type="entry name" value="Aldolase"/>
    <property type="match status" value="1"/>
</dbReference>
<evidence type="ECO:0000313" key="3">
    <source>
        <dbReference type="EMBL" id="CAB5021093.1"/>
    </source>
</evidence>
<evidence type="ECO:0000256" key="1">
    <source>
        <dbReference type="ARBA" id="ARBA00023239"/>
    </source>
</evidence>
<dbReference type="InterPro" id="IPR002220">
    <property type="entry name" value="DapA-like"/>
</dbReference>
<organism evidence="2">
    <name type="scientific">freshwater metagenome</name>
    <dbReference type="NCBI Taxonomy" id="449393"/>
    <lineage>
        <taxon>unclassified sequences</taxon>
        <taxon>metagenomes</taxon>
        <taxon>ecological metagenomes</taxon>
    </lineage>
</organism>
<reference evidence="2" key="1">
    <citation type="submission" date="2020-05" db="EMBL/GenBank/DDBJ databases">
        <authorList>
            <person name="Chiriac C."/>
            <person name="Salcher M."/>
            <person name="Ghai R."/>
            <person name="Kavagutti S V."/>
        </authorList>
    </citation>
    <scope>NUCLEOTIDE SEQUENCE</scope>
</reference>
<dbReference type="Gene3D" id="3.20.20.70">
    <property type="entry name" value="Aldolase class I"/>
    <property type="match status" value="1"/>
</dbReference>
<dbReference type="GO" id="GO:0008840">
    <property type="term" value="F:4-hydroxy-tetrahydrodipicolinate synthase activity"/>
    <property type="evidence" value="ECO:0007669"/>
    <property type="project" value="TreeGrafter"/>
</dbReference>
<dbReference type="SMART" id="SM01130">
    <property type="entry name" value="DHDPS"/>
    <property type="match status" value="1"/>
</dbReference>
<name>A0A6J7I3C9_9ZZZZ</name>
<dbReference type="PANTHER" id="PTHR12128">
    <property type="entry name" value="DIHYDRODIPICOLINATE SYNTHASE"/>
    <property type="match status" value="1"/>
</dbReference>
<protein>
    <submittedName>
        <fullName evidence="2">Unannotated protein</fullName>
    </submittedName>
</protein>
<evidence type="ECO:0000313" key="2">
    <source>
        <dbReference type="EMBL" id="CAB4925348.1"/>
    </source>
</evidence>